<evidence type="ECO:0000256" key="8">
    <source>
        <dbReference type="ARBA" id="ARBA00022833"/>
    </source>
</evidence>
<keyword evidence="4" id="KW-0479">Metal-binding</keyword>
<dbReference type="PROSITE" id="PS50089">
    <property type="entry name" value="ZF_RING_2"/>
    <property type="match status" value="1"/>
</dbReference>
<evidence type="ECO:0000259" key="13">
    <source>
        <dbReference type="PROSITE" id="PS51873"/>
    </source>
</evidence>
<dbReference type="InterPro" id="IPR016135">
    <property type="entry name" value="UBQ-conjugating_enzyme/RWD"/>
</dbReference>
<protein>
    <recommendedName>
        <fullName evidence="2">RBR-type E3 ubiquitin transferase</fullName>
        <ecNumber evidence="2">2.3.2.31</ecNumber>
    </recommendedName>
</protein>
<dbReference type="Pfam" id="PF01485">
    <property type="entry name" value="IBR"/>
    <property type="match status" value="1"/>
</dbReference>
<feature type="region of interest" description="Disordered" evidence="10">
    <location>
        <begin position="485"/>
        <end position="504"/>
    </location>
</feature>
<keyword evidence="3" id="KW-0808">Transferase</keyword>
<dbReference type="SMART" id="SM00647">
    <property type="entry name" value="IBR"/>
    <property type="match status" value="1"/>
</dbReference>
<evidence type="ECO:0000256" key="5">
    <source>
        <dbReference type="ARBA" id="ARBA00022737"/>
    </source>
</evidence>
<comment type="caution">
    <text evidence="14">The sequence shown here is derived from an EMBL/GenBank/DDBJ whole genome shotgun (WGS) entry which is preliminary data.</text>
</comment>
<dbReference type="InterPro" id="IPR002867">
    <property type="entry name" value="IBR_dom"/>
</dbReference>
<evidence type="ECO:0000256" key="2">
    <source>
        <dbReference type="ARBA" id="ARBA00012251"/>
    </source>
</evidence>
<evidence type="ECO:0000256" key="10">
    <source>
        <dbReference type="SAM" id="MobiDB-lite"/>
    </source>
</evidence>
<evidence type="ECO:0000256" key="1">
    <source>
        <dbReference type="ARBA" id="ARBA00001798"/>
    </source>
</evidence>
<dbReference type="SMART" id="SM00591">
    <property type="entry name" value="RWD"/>
    <property type="match status" value="1"/>
</dbReference>
<dbReference type="OrthoDB" id="69641at2759"/>
<keyword evidence="6 9" id="KW-0863">Zinc-finger</keyword>
<dbReference type="PROSITE" id="PS50908">
    <property type="entry name" value="RWD"/>
    <property type="match status" value="1"/>
</dbReference>
<dbReference type="AlphaFoldDB" id="A0A1D2MNK4"/>
<dbReference type="InterPro" id="IPR013083">
    <property type="entry name" value="Znf_RING/FYVE/PHD"/>
</dbReference>
<dbReference type="EMBL" id="LJIJ01000773">
    <property type="protein sequence ID" value="ODM94659.1"/>
    <property type="molecule type" value="Genomic_DNA"/>
</dbReference>
<dbReference type="InterPro" id="IPR006575">
    <property type="entry name" value="RWD_dom"/>
</dbReference>
<feature type="region of interest" description="Disordered" evidence="10">
    <location>
        <begin position="263"/>
        <end position="473"/>
    </location>
</feature>
<dbReference type="CDD" id="cd20341">
    <property type="entry name" value="BRcat_RBR_RNF14"/>
    <property type="match status" value="1"/>
</dbReference>
<accession>A0A1D2MNK4</accession>
<keyword evidence="5" id="KW-0677">Repeat</keyword>
<feature type="compositionally biased region" description="Polar residues" evidence="10">
    <location>
        <begin position="277"/>
        <end position="290"/>
    </location>
</feature>
<feature type="compositionally biased region" description="Polar residues" evidence="10">
    <location>
        <begin position="413"/>
        <end position="425"/>
    </location>
</feature>
<dbReference type="CDD" id="cd23820">
    <property type="entry name" value="RWD_RNF14"/>
    <property type="match status" value="1"/>
</dbReference>
<evidence type="ECO:0000259" key="12">
    <source>
        <dbReference type="PROSITE" id="PS50908"/>
    </source>
</evidence>
<dbReference type="PANTHER" id="PTHR11685">
    <property type="entry name" value="RBR FAMILY RING FINGER AND IBR DOMAIN-CONTAINING"/>
    <property type="match status" value="1"/>
</dbReference>
<reference evidence="14 15" key="1">
    <citation type="journal article" date="2016" name="Genome Biol. Evol.">
        <title>Gene Family Evolution Reflects Adaptation to Soil Environmental Stressors in the Genome of the Collembolan Orchesella cincta.</title>
        <authorList>
            <person name="Faddeeva-Vakhrusheva A."/>
            <person name="Derks M.F."/>
            <person name="Anvar S.Y."/>
            <person name="Agamennone V."/>
            <person name="Suring W."/>
            <person name="Smit S."/>
            <person name="van Straalen N.M."/>
            <person name="Roelofs D."/>
        </authorList>
    </citation>
    <scope>NUCLEOTIDE SEQUENCE [LARGE SCALE GENOMIC DNA]</scope>
    <source>
        <tissue evidence="14">Mixed pool</tissue>
    </source>
</reference>
<feature type="domain" description="RING-type" evidence="13">
    <location>
        <begin position="561"/>
        <end position="803"/>
    </location>
</feature>
<evidence type="ECO:0000256" key="4">
    <source>
        <dbReference type="ARBA" id="ARBA00022723"/>
    </source>
</evidence>
<keyword evidence="8" id="KW-0862">Zinc</keyword>
<dbReference type="PROSITE" id="PS51873">
    <property type="entry name" value="TRIAD"/>
    <property type="match status" value="1"/>
</dbReference>
<dbReference type="InterPro" id="IPR031127">
    <property type="entry name" value="E3_UB_ligase_RBR"/>
</dbReference>
<dbReference type="GO" id="GO:0061630">
    <property type="term" value="F:ubiquitin protein ligase activity"/>
    <property type="evidence" value="ECO:0007669"/>
    <property type="project" value="UniProtKB-EC"/>
</dbReference>
<evidence type="ECO:0000256" key="3">
    <source>
        <dbReference type="ARBA" id="ARBA00022679"/>
    </source>
</evidence>
<dbReference type="SUPFAM" id="SSF54495">
    <property type="entry name" value="UBC-like"/>
    <property type="match status" value="1"/>
</dbReference>
<comment type="catalytic activity">
    <reaction evidence="1">
        <text>[E2 ubiquitin-conjugating enzyme]-S-ubiquitinyl-L-cysteine + [acceptor protein]-L-lysine = [E2 ubiquitin-conjugating enzyme]-L-cysteine + [acceptor protein]-N(6)-ubiquitinyl-L-lysine.</text>
        <dbReference type="EC" id="2.3.2.31"/>
    </reaction>
</comment>
<feature type="compositionally biased region" description="Low complexity" evidence="10">
    <location>
        <begin position="394"/>
        <end position="411"/>
    </location>
</feature>
<feature type="compositionally biased region" description="Acidic residues" evidence="10">
    <location>
        <begin position="463"/>
        <end position="473"/>
    </location>
</feature>
<feature type="non-terminal residue" evidence="14">
    <location>
        <position position="1"/>
    </location>
</feature>
<dbReference type="EC" id="2.3.2.31" evidence="2"/>
<dbReference type="GO" id="GO:0008270">
    <property type="term" value="F:zinc ion binding"/>
    <property type="evidence" value="ECO:0007669"/>
    <property type="project" value="UniProtKB-KW"/>
</dbReference>
<evidence type="ECO:0000256" key="7">
    <source>
        <dbReference type="ARBA" id="ARBA00022786"/>
    </source>
</evidence>
<name>A0A1D2MNK4_ORCCI</name>
<gene>
    <name evidence="14" type="ORF">Ocin01_12016</name>
</gene>
<dbReference type="Gene3D" id="3.10.110.10">
    <property type="entry name" value="Ubiquitin Conjugating Enzyme"/>
    <property type="match status" value="1"/>
</dbReference>
<evidence type="ECO:0000313" key="15">
    <source>
        <dbReference type="Proteomes" id="UP000094527"/>
    </source>
</evidence>
<feature type="compositionally biased region" description="Polar residues" evidence="10">
    <location>
        <begin position="313"/>
        <end position="369"/>
    </location>
</feature>
<feature type="domain" description="RING-type" evidence="11">
    <location>
        <begin position="565"/>
        <end position="609"/>
    </location>
</feature>
<dbReference type="SUPFAM" id="SSF57850">
    <property type="entry name" value="RING/U-box"/>
    <property type="match status" value="2"/>
</dbReference>
<sequence length="851" mass="94410">RSEYTGQFKCHGTEVQAKVSPRLFSSVSQLRKSGAGNIAHILATRREEKTSFGLNYLSARETTNRQLFQLLLTISSYIISHKTSRNFVTKVMSSNDEEAQQDEILAMESIFAGDDFQAHPGEIRSGLIKIKVDLPDPFFVCVKNENEDEEEEKTRPVPAPMVPGVDNGVEIRYKIEYMPPLMLHFTMPKNYPSQAKPNFTLSANWLHRAALTILCQKLDDLWEENKGMGILFTWANFLQENTLANLGITNFYDVAWLHRPANLSKKNPFRSPRKEGNSTPGDLTHASTASGDLPNGSAASGPIPHGSRASGDLANNGSTASGDTTQGSTSGDLAMGSTASNDVFSANTTSADLPNGSTTAEDFITNPTPESDEPSKGSGSCDAVTYSSKTSNATVTSDDVSKASTSSSVDVNNIPSTSRAVTNHAPTPDADVETTSMPSAYVSGLFTTSGEVGNTSTTSCVTEETEDEYDEDSEFQMAQNVLEELAIGSGPSQPKAEAKKPRRKYVRKRANRRRSVVLARPLFDSRAASDQIPLRDAKKLSLQEFLLMHNDEQIRETFMMSSHNCDICFTMKSGQVCVRFRCGHVYCQDCTTEFFTTNIIEGNVDNVKCLGYKCKMRPTPELVKLLVKDELYERYDQILLKRALENMADVTYCPRPKCHNPVICETNEKCALCTACGYTFCSTCKMVYHGVEPCRFKDADMKDVFKKYTEGTADEKKAMRSSLKFSWKTCCLNNGFKRRANLVLIAKFLLRNLKGATKSHVSNATPTSAGFVSNSWNQEIPTFTSMTLAHRATTICSRTWRKKKGQKMNGYIICWKMRILTHLMMICTSTIRMISITTIRFDLGTPKNMPF</sequence>
<evidence type="ECO:0000256" key="6">
    <source>
        <dbReference type="ARBA" id="ARBA00022771"/>
    </source>
</evidence>
<evidence type="ECO:0000259" key="11">
    <source>
        <dbReference type="PROSITE" id="PS50089"/>
    </source>
</evidence>
<organism evidence="14 15">
    <name type="scientific">Orchesella cincta</name>
    <name type="common">Springtail</name>
    <name type="synonym">Podura cincta</name>
    <dbReference type="NCBI Taxonomy" id="48709"/>
    <lineage>
        <taxon>Eukaryota</taxon>
        <taxon>Metazoa</taxon>
        <taxon>Ecdysozoa</taxon>
        <taxon>Arthropoda</taxon>
        <taxon>Hexapoda</taxon>
        <taxon>Collembola</taxon>
        <taxon>Entomobryomorpha</taxon>
        <taxon>Entomobryoidea</taxon>
        <taxon>Orchesellidae</taxon>
        <taxon>Orchesellinae</taxon>
        <taxon>Orchesella</taxon>
    </lineage>
</organism>
<dbReference type="Gene3D" id="2.20.25.20">
    <property type="match status" value="1"/>
</dbReference>
<dbReference type="GO" id="GO:0016567">
    <property type="term" value="P:protein ubiquitination"/>
    <property type="evidence" value="ECO:0007669"/>
    <property type="project" value="InterPro"/>
</dbReference>
<evidence type="ECO:0000313" key="14">
    <source>
        <dbReference type="EMBL" id="ODM94659.1"/>
    </source>
</evidence>
<dbReference type="Gene3D" id="3.30.40.10">
    <property type="entry name" value="Zinc/RING finger domain, C3HC4 (zinc finger)"/>
    <property type="match status" value="1"/>
</dbReference>
<dbReference type="STRING" id="48709.A0A1D2MNK4"/>
<feature type="domain" description="RWD" evidence="12">
    <location>
        <begin position="102"/>
        <end position="245"/>
    </location>
</feature>
<dbReference type="Proteomes" id="UP000094527">
    <property type="component" value="Unassembled WGS sequence"/>
</dbReference>
<keyword evidence="7" id="KW-0833">Ubl conjugation pathway</keyword>
<evidence type="ECO:0000256" key="9">
    <source>
        <dbReference type="PROSITE-ProRule" id="PRU00175"/>
    </source>
</evidence>
<dbReference type="InterPro" id="IPR001841">
    <property type="entry name" value="Znf_RING"/>
</dbReference>
<proteinExistence type="predicted"/>
<feature type="compositionally biased region" description="Polar residues" evidence="10">
    <location>
        <begin position="445"/>
        <end position="454"/>
    </location>
</feature>
<keyword evidence="15" id="KW-1185">Reference proteome</keyword>
<dbReference type="InterPro" id="IPR044066">
    <property type="entry name" value="TRIAD_supradom"/>
</dbReference>
<dbReference type="FunFam" id="3.30.40.10:FF:000137">
    <property type="entry name" value="RanBP-type and C3HC4-type zinc finger-containing protein 1"/>
    <property type="match status" value="1"/>
</dbReference>
<dbReference type="Pfam" id="PF05773">
    <property type="entry name" value="RWD"/>
    <property type="match status" value="1"/>
</dbReference>